<protein>
    <submittedName>
        <fullName evidence="1">Suppressor of Sensor Kinase (SLN1)</fullName>
        <ecNumber evidence="1">2.7.11.25</ecNumber>
    </submittedName>
</protein>
<evidence type="ECO:0000313" key="1">
    <source>
        <dbReference type="EMBL" id="KAJ2797040.1"/>
    </source>
</evidence>
<dbReference type="EC" id="2.7.11.25" evidence="1"/>
<reference evidence="1" key="1">
    <citation type="submission" date="2022-07" db="EMBL/GenBank/DDBJ databases">
        <title>Phylogenomic reconstructions and comparative analyses of Kickxellomycotina fungi.</title>
        <authorList>
            <person name="Reynolds N.K."/>
            <person name="Stajich J.E."/>
            <person name="Barry K."/>
            <person name="Grigoriev I.V."/>
            <person name="Crous P."/>
            <person name="Smith M.E."/>
        </authorList>
    </citation>
    <scope>NUCLEOTIDE SEQUENCE</scope>
    <source>
        <strain evidence="1">BCRC 34780</strain>
    </source>
</reference>
<name>A0ACC1KXC1_9FUNG</name>
<proteinExistence type="predicted"/>
<organism evidence="1 2">
    <name type="scientific">Coemansia helicoidea</name>
    <dbReference type="NCBI Taxonomy" id="1286919"/>
    <lineage>
        <taxon>Eukaryota</taxon>
        <taxon>Fungi</taxon>
        <taxon>Fungi incertae sedis</taxon>
        <taxon>Zoopagomycota</taxon>
        <taxon>Kickxellomycotina</taxon>
        <taxon>Kickxellomycetes</taxon>
        <taxon>Kickxellales</taxon>
        <taxon>Kickxellaceae</taxon>
        <taxon>Coemansia</taxon>
    </lineage>
</organism>
<accession>A0ACC1KXC1</accession>
<dbReference type="EMBL" id="JANBUN010001701">
    <property type="protein sequence ID" value="KAJ2797040.1"/>
    <property type="molecule type" value="Genomic_DNA"/>
</dbReference>
<keyword evidence="1" id="KW-0418">Kinase</keyword>
<evidence type="ECO:0000313" key="2">
    <source>
        <dbReference type="Proteomes" id="UP001140087"/>
    </source>
</evidence>
<sequence>MTAVSGSRPGGSEAGDSDGSGAFELTDDEHRERTEWHQMLTSVQCSQVVDGEKKRLNAQADGRLFGTERAGASSMAEGLPNQEDPRRSRDAHLELWLGCRAAIRGRTPLREMKTLESLRASRVDPVLRAVVGFSVADDGTGDYSAHCLEQLQRLLRRVDYVEGMYPTLRALAEAKPLYGSKLFQEKLAAITSWTNIAVRMELLHTMLQRWTGSRELDLFAPVDGSAAGRTSDGDSAQPLDSRPSSE</sequence>
<feature type="non-terminal residue" evidence="1">
    <location>
        <position position="246"/>
    </location>
</feature>
<keyword evidence="2" id="KW-1185">Reference proteome</keyword>
<gene>
    <name evidence="1" type="primary">SSK2_2</name>
    <name evidence="1" type="ORF">H4R21_004476</name>
</gene>
<keyword evidence="1" id="KW-0808">Transferase</keyword>
<dbReference type="Proteomes" id="UP001140087">
    <property type="component" value="Unassembled WGS sequence"/>
</dbReference>
<comment type="caution">
    <text evidence="1">The sequence shown here is derived from an EMBL/GenBank/DDBJ whole genome shotgun (WGS) entry which is preliminary data.</text>
</comment>